<organism evidence="1 2">
    <name type="scientific">Nonomuraea salmonea</name>
    <dbReference type="NCBI Taxonomy" id="46181"/>
    <lineage>
        <taxon>Bacteria</taxon>
        <taxon>Bacillati</taxon>
        <taxon>Actinomycetota</taxon>
        <taxon>Actinomycetes</taxon>
        <taxon>Streptosporangiales</taxon>
        <taxon>Streptosporangiaceae</taxon>
        <taxon>Nonomuraea</taxon>
    </lineage>
</organism>
<reference evidence="1 2" key="1">
    <citation type="submission" date="2024-09" db="EMBL/GenBank/DDBJ databases">
        <authorList>
            <person name="Sun Q."/>
            <person name="Mori K."/>
        </authorList>
    </citation>
    <scope>NUCLEOTIDE SEQUENCE [LARGE SCALE GENOMIC DNA]</scope>
    <source>
        <strain evidence="1 2">JCM 3324</strain>
    </source>
</reference>
<accession>A0ABV5NPJ3</accession>
<keyword evidence="2" id="KW-1185">Reference proteome</keyword>
<evidence type="ECO:0000313" key="2">
    <source>
        <dbReference type="Proteomes" id="UP001589568"/>
    </source>
</evidence>
<gene>
    <name evidence="1" type="ORF">ACFFR3_22175</name>
</gene>
<dbReference type="Proteomes" id="UP001589568">
    <property type="component" value="Unassembled WGS sequence"/>
</dbReference>
<dbReference type="RefSeq" id="WP_364375611.1">
    <property type="nucleotide sequence ID" value="NZ_JBHMCF010000023.1"/>
</dbReference>
<comment type="caution">
    <text evidence="1">The sequence shown here is derived from an EMBL/GenBank/DDBJ whole genome shotgun (WGS) entry which is preliminary data.</text>
</comment>
<dbReference type="EMBL" id="JBHMCF010000023">
    <property type="protein sequence ID" value="MFB9472227.1"/>
    <property type="molecule type" value="Genomic_DNA"/>
</dbReference>
<proteinExistence type="predicted"/>
<protein>
    <recommendedName>
        <fullName evidence="3">DUF4240 domain-containing protein</fullName>
    </recommendedName>
</protein>
<evidence type="ECO:0000313" key="1">
    <source>
        <dbReference type="EMBL" id="MFB9472227.1"/>
    </source>
</evidence>
<name>A0ABV5NPJ3_9ACTN</name>
<evidence type="ECO:0008006" key="3">
    <source>
        <dbReference type="Google" id="ProtNLM"/>
    </source>
</evidence>
<sequence>MDEDESLRRYGLRPSGAHLDEIRETLRTHAALERRAQGEGDTELMRLCCVQLFNAGDLDDVLTIWDAKRSSWDADSSVDVQLLCGAGLEETKAYLTTANPPEALAALDYLQLCEGAGDFEGFSVESRSRWYADYYSD</sequence>